<evidence type="ECO:0000256" key="9">
    <source>
        <dbReference type="ARBA" id="ARBA00023242"/>
    </source>
</evidence>
<comment type="caution">
    <text evidence="11">The sequence shown here is derived from an EMBL/GenBank/DDBJ whole genome shotgun (WGS) entry which is preliminary data.</text>
</comment>
<evidence type="ECO:0000256" key="5">
    <source>
        <dbReference type="ARBA" id="ARBA00022490"/>
    </source>
</evidence>
<dbReference type="InterPro" id="IPR019312">
    <property type="entry name" value="CNOT11"/>
</dbReference>
<evidence type="ECO:0000256" key="3">
    <source>
        <dbReference type="ARBA" id="ARBA00008030"/>
    </source>
</evidence>
<comment type="subcellular location">
    <subcellularLocation>
        <location evidence="2">Cytoplasm</location>
    </subcellularLocation>
    <subcellularLocation>
        <location evidence="1">Nucleus</location>
    </subcellularLocation>
</comment>
<evidence type="ECO:0000256" key="2">
    <source>
        <dbReference type="ARBA" id="ARBA00004496"/>
    </source>
</evidence>
<feature type="region of interest" description="Disordered" evidence="10">
    <location>
        <begin position="1"/>
        <end position="20"/>
    </location>
</feature>
<evidence type="ECO:0000313" key="11">
    <source>
        <dbReference type="EMBL" id="PAV76851.1"/>
    </source>
</evidence>
<feature type="compositionally biased region" description="Basic residues" evidence="10">
    <location>
        <begin position="1"/>
        <end position="12"/>
    </location>
</feature>
<keyword evidence="5" id="KW-0963">Cytoplasm</keyword>
<keyword evidence="7" id="KW-0943">RNA-mediated gene silencing</keyword>
<dbReference type="Pfam" id="PF10155">
    <property type="entry name" value="CNOT11"/>
    <property type="match status" value="1"/>
</dbReference>
<dbReference type="GO" id="GO:0005634">
    <property type="term" value="C:nucleus"/>
    <property type="evidence" value="ECO:0007669"/>
    <property type="project" value="UniProtKB-SubCell"/>
</dbReference>
<keyword evidence="9" id="KW-0539">Nucleus</keyword>
<gene>
    <name evidence="11" type="ORF">WR25_25955</name>
</gene>
<dbReference type="PANTHER" id="PTHR15975">
    <property type="entry name" value="CCR4-NOT TRANSCRIPTION COMPLEX SUBUNIT 11"/>
    <property type="match status" value="1"/>
</dbReference>
<evidence type="ECO:0000313" key="12">
    <source>
        <dbReference type="Proteomes" id="UP000218231"/>
    </source>
</evidence>
<comment type="similarity">
    <text evidence="3">Belongs to the CNOT11 family.</text>
</comment>
<evidence type="ECO:0000256" key="7">
    <source>
        <dbReference type="ARBA" id="ARBA00023158"/>
    </source>
</evidence>
<dbReference type="GO" id="GO:0005737">
    <property type="term" value="C:cytoplasm"/>
    <property type="evidence" value="ECO:0007669"/>
    <property type="project" value="UniProtKB-SubCell"/>
</dbReference>
<keyword evidence="8" id="KW-0804">Transcription</keyword>
<protein>
    <recommendedName>
        <fullName evidence="4">CCR4-NOT transcription complex subunit 11</fullName>
    </recommendedName>
</protein>
<evidence type="ECO:0000256" key="6">
    <source>
        <dbReference type="ARBA" id="ARBA00023015"/>
    </source>
</evidence>
<dbReference type="OrthoDB" id="10265389at2759"/>
<evidence type="ECO:0000256" key="8">
    <source>
        <dbReference type="ARBA" id="ARBA00023163"/>
    </source>
</evidence>
<dbReference type="GO" id="GO:0030014">
    <property type="term" value="C:CCR4-NOT complex"/>
    <property type="evidence" value="ECO:0007669"/>
    <property type="project" value="InterPro"/>
</dbReference>
<dbReference type="EMBL" id="LIAE01007805">
    <property type="protein sequence ID" value="PAV76851.1"/>
    <property type="molecule type" value="Genomic_DNA"/>
</dbReference>
<keyword evidence="6" id="KW-0805">Transcription regulation</keyword>
<reference evidence="11 12" key="1">
    <citation type="journal article" date="2017" name="Curr. Biol.">
        <title>Genome architecture and evolution of a unichromosomal asexual nematode.</title>
        <authorList>
            <person name="Fradin H."/>
            <person name="Zegar C."/>
            <person name="Gutwein M."/>
            <person name="Lucas J."/>
            <person name="Kovtun M."/>
            <person name="Corcoran D."/>
            <person name="Baugh L.R."/>
            <person name="Kiontke K."/>
            <person name="Gunsalus K."/>
            <person name="Fitch D.H."/>
            <person name="Piano F."/>
        </authorList>
    </citation>
    <scope>NUCLEOTIDE SEQUENCE [LARGE SCALE GENOMIC DNA]</scope>
    <source>
        <strain evidence="11">PF1309</strain>
    </source>
</reference>
<dbReference type="AlphaFoldDB" id="A0A2A2KSC7"/>
<accession>A0A2A2KSC7</accession>
<organism evidence="11 12">
    <name type="scientific">Diploscapter pachys</name>
    <dbReference type="NCBI Taxonomy" id="2018661"/>
    <lineage>
        <taxon>Eukaryota</taxon>
        <taxon>Metazoa</taxon>
        <taxon>Ecdysozoa</taxon>
        <taxon>Nematoda</taxon>
        <taxon>Chromadorea</taxon>
        <taxon>Rhabditida</taxon>
        <taxon>Rhabditina</taxon>
        <taxon>Rhabditomorpha</taxon>
        <taxon>Rhabditoidea</taxon>
        <taxon>Rhabditidae</taxon>
        <taxon>Diploscapter</taxon>
    </lineage>
</organism>
<keyword evidence="12" id="KW-1185">Reference proteome</keyword>
<evidence type="ECO:0000256" key="10">
    <source>
        <dbReference type="SAM" id="MobiDB-lite"/>
    </source>
</evidence>
<dbReference type="STRING" id="2018661.A0A2A2KSC7"/>
<dbReference type="PANTHER" id="PTHR15975:SF0">
    <property type="entry name" value="CCR4-NOT TRANSCRIPTION COMPLEX SUBUNIT 11"/>
    <property type="match status" value="1"/>
</dbReference>
<name>A0A2A2KSC7_9BILA</name>
<sequence length="484" mass="53720">MFQMTKKKKSKKTSSSSSSQSAISTAAAAAGAEPADLQTAVTSTGVDSATLTQNDLQMIEGFATATGKSIVKIGSAFVEFLKEKCSLFVGFHLLSLYESDVPVSNKLLTLYLLYKVKDIESCLRPAASKKPAPISSHTFLRLFMFVASSNAISPAERLMAQLILTQRTQPIGNLTAEDFLNSVDSITKQVPKLEAELSDVVVECEEYMIARQQRWSAASLWHNTNEEFDELADTSNQMESTPLPNLCSDVDYLQSKEEGTEDSGQRNAENAEEAESATAAESSVQDSPRRLDLQDYLAHVRAGTSLSPIPTKTVVEFIRKSPLGSPLLVPFFEADPLLMSSIIQTNHKIASELICRKIEDNPSLIERYVSIFLTIEVCVHCIEILDRIYKEISNVPVEPLHEYIRYCVNSCEQIPLHQQQRLNRMLRLVSLFLIALLKSEVIKPNTISSELNPFILKFSGHKDMTVLYQALAEAQSREAKNKKA</sequence>
<feature type="region of interest" description="Disordered" evidence="10">
    <location>
        <begin position="256"/>
        <end position="288"/>
    </location>
</feature>
<evidence type="ECO:0000256" key="1">
    <source>
        <dbReference type="ARBA" id="ARBA00004123"/>
    </source>
</evidence>
<proteinExistence type="inferred from homology"/>
<evidence type="ECO:0000256" key="4">
    <source>
        <dbReference type="ARBA" id="ARBA00014872"/>
    </source>
</evidence>
<dbReference type="Proteomes" id="UP000218231">
    <property type="component" value="Unassembled WGS sequence"/>
</dbReference>
<dbReference type="GO" id="GO:0031047">
    <property type="term" value="P:regulatory ncRNA-mediated gene silencing"/>
    <property type="evidence" value="ECO:0007669"/>
    <property type="project" value="UniProtKB-KW"/>
</dbReference>